<accession>A0A939BCJ5</accession>
<dbReference type="PROSITE" id="PS50943">
    <property type="entry name" value="HTH_CROC1"/>
    <property type="match status" value="2"/>
</dbReference>
<gene>
    <name evidence="3" type="ORF">H6A12_03375</name>
</gene>
<proteinExistence type="predicted"/>
<dbReference type="InterPro" id="IPR010982">
    <property type="entry name" value="Lambda_DNA-bd_dom_sf"/>
</dbReference>
<name>A0A939BCJ5_9FIRM</name>
<dbReference type="PANTHER" id="PTHR46558:SF11">
    <property type="entry name" value="HTH-TYPE TRANSCRIPTIONAL REGULATOR XRE"/>
    <property type="match status" value="1"/>
</dbReference>
<evidence type="ECO:0000313" key="4">
    <source>
        <dbReference type="Proteomes" id="UP000774750"/>
    </source>
</evidence>
<protein>
    <submittedName>
        <fullName evidence="3">Helix-turn-helix transcriptional regulator</fullName>
    </submittedName>
</protein>
<dbReference type="Gene3D" id="1.10.260.40">
    <property type="entry name" value="lambda repressor-like DNA-binding domains"/>
    <property type="match status" value="2"/>
</dbReference>
<dbReference type="EMBL" id="JACJKY010000004">
    <property type="protein sequence ID" value="MBM6920199.1"/>
    <property type="molecule type" value="Genomic_DNA"/>
</dbReference>
<dbReference type="GO" id="GO:0003677">
    <property type="term" value="F:DNA binding"/>
    <property type="evidence" value="ECO:0007669"/>
    <property type="project" value="UniProtKB-KW"/>
</dbReference>
<dbReference type="AlphaFoldDB" id="A0A939BCJ5"/>
<keyword evidence="1" id="KW-0238">DNA-binding</keyword>
<organism evidence="3 4">
    <name type="scientific">Merdimmobilis hominis</name>
    <dbReference type="NCBI Taxonomy" id="2897707"/>
    <lineage>
        <taxon>Bacteria</taxon>
        <taxon>Bacillati</taxon>
        <taxon>Bacillota</taxon>
        <taxon>Clostridia</taxon>
        <taxon>Eubacteriales</taxon>
        <taxon>Oscillospiraceae</taxon>
        <taxon>Merdimmobilis</taxon>
    </lineage>
</organism>
<dbReference type="SMART" id="SM00530">
    <property type="entry name" value="HTH_XRE"/>
    <property type="match status" value="2"/>
</dbReference>
<dbReference type="Proteomes" id="UP000774750">
    <property type="component" value="Unassembled WGS sequence"/>
</dbReference>
<reference evidence="3" key="2">
    <citation type="journal article" date="2021" name="Sci. Rep.">
        <title>The distribution of antibiotic resistance genes in chicken gut microbiota commensals.</title>
        <authorList>
            <person name="Juricova H."/>
            <person name="Matiasovicova J."/>
            <person name="Kubasova T."/>
            <person name="Cejkova D."/>
            <person name="Rychlik I."/>
        </authorList>
    </citation>
    <scope>NUCLEOTIDE SEQUENCE</scope>
    <source>
        <strain evidence="3">An559</strain>
    </source>
</reference>
<keyword evidence="4" id="KW-1185">Reference proteome</keyword>
<dbReference type="PANTHER" id="PTHR46558">
    <property type="entry name" value="TRACRIPTIONAL REGULATORY PROTEIN-RELATED-RELATED"/>
    <property type="match status" value="1"/>
</dbReference>
<evidence type="ECO:0000256" key="1">
    <source>
        <dbReference type="ARBA" id="ARBA00023125"/>
    </source>
</evidence>
<dbReference type="InterPro" id="IPR001387">
    <property type="entry name" value="Cro/C1-type_HTH"/>
</dbReference>
<feature type="domain" description="HTH cro/C1-type" evidence="2">
    <location>
        <begin position="53"/>
        <end position="108"/>
    </location>
</feature>
<evidence type="ECO:0000259" key="2">
    <source>
        <dbReference type="PROSITE" id="PS50943"/>
    </source>
</evidence>
<dbReference type="CDD" id="cd00093">
    <property type="entry name" value="HTH_XRE"/>
    <property type="match status" value="2"/>
</dbReference>
<comment type="caution">
    <text evidence="3">The sequence shown here is derived from an EMBL/GenBank/DDBJ whole genome shotgun (WGS) entry which is preliminary data.</text>
</comment>
<sequence>MFILYRTFFGSVAYAPFYILRFPFYKVINVKQTKWYFERTEHPEQLVSTADKLRYYRCGKRLFQSEVADYAGINTSTYLSYESGDRDYYPIDKMKRIANLFDVDILELLDDYNRFLYDGQGKQIRKLRKSMGLTQYQFGKRMGVSAGAVKRWENDRVVIFKSTWEKLVHLAHTIREQKTDRKA</sequence>
<feature type="domain" description="HTH cro/C1-type" evidence="2">
    <location>
        <begin position="124"/>
        <end position="156"/>
    </location>
</feature>
<dbReference type="SUPFAM" id="SSF47413">
    <property type="entry name" value="lambda repressor-like DNA-binding domains"/>
    <property type="match status" value="2"/>
</dbReference>
<reference evidence="3" key="1">
    <citation type="submission" date="2020-08" db="EMBL/GenBank/DDBJ databases">
        <authorList>
            <person name="Cejkova D."/>
            <person name="Kubasova T."/>
            <person name="Jahodarova E."/>
            <person name="Rychlik I."/>
        </authorList>
    </citation>
    <scope>NUCLEOTIDE SEQUENCE</scope>
    <source>
        <strain evidence="3">An559</strain>
    </source>
</reference>
<evidence type="ECO:0000313" key="3">
    <source>
        <dbReference type="EMBL" id="MBM6920199.1"/>
    </source>
</evidence>
<dbReference type="RefSeq" id="WP_204444754.1">
    <property type="nucleotide sequence ID" value="NZ_JACJKY010000004.1"/>
</dbReference>
<dbReference type="Pfam" id="PF01381">
    <property type="entry name" value="HTH_3"/>
    <property type="match status" value="2"/>
</dbReference>